<name>A0ABU7I476_9SPHI</name>
<evidence type="ECO:0000313" key="3">
    <source>
        <dbReference type="Proteomes" id="UP001336835"/>
    </source>
</evidence>
<keyword evidence="3" id="KW-1185">Reference proteome</keyword>
<gene>
    <name evidence="2" type="ORF">VRU48_03965</name>
</gene>
<evidence type="ECO:0000256" key="1">
    <source>
        <dbReference type="SAM" id="Phobius"/>
    </source>
</evidence>
<feature type="transmembrane region" description="Helical" evidence="1">
    <location>
        <begin position="84"/>
        <end position="105"/>
    </location>
</feature>
<feature type="transmembrane region" description="Helical" evidence="1">
    <location>
        <begin position="15"/>
        <end position="36"/>
    </location>
</feature>
<accession>A0ABU7I476</accession>
<dbReference type="RefSeq" id="WP_330106625.1">
    <property type="nucleotide sequence ID" value="NZ_JAZDQT010000001.1"/>
</dbReference>
<keyword evidence="1" id="KW-0472">Membrane</keyword>
<evidence type="ECO:0000313" key="2">
    <source>
        <dbReference type="EMBL" id="MEE1944250.1"/>
    </source>
</evidence>
<feature type="transmembrane region" description="Helical" evidence="1">
    <location>
        <begin position="56"/>
        <end position="78"/>
    </location>
</feature>
<keyword evidence="1" id="KW-0812">Transmembrane</keyword>
<reference evidence="2 3" key="1">
    <citation type="submission" date="2024-01" db="EMBL/GenBank/DDBJ databases">
        <title>Pedobacter sp. nov., isolated from fresh soil.</title>
        <authorList>
            <person name="Le N.T.T."/>
        </authorList>
    </citation>
    <scope>NUCLEOTIDE SEQUENCE [LARGE SCALE GENOMIC DNA]</scope>
    <source>
        <strain evidence="2 3">KR3-3</strain>
    </source>
</reference>
<organism evidence="2 3">
    <name type="scientific">Pedobacter albus</name>
    <dbReference type="NCBI Taxonomy" id="3113905"/>
    <lineage>
        <taxon>Bacteria</taxon>
        <taxon>Pseudomonadati</taxon>
        <taxon>Bacteroidota</taxon>
        <taxon>Sphingobacteriia</taxon>
        <taxon>Sphingobacteriales</taxon>
        <taxon>Sphingobacteriaceae</taxon>
        <taxon>Pedobacter</taxon>
    </lineage>
</organism>
<sequence>MSSFVKFFQQPRNYWLRWVLLLPIVVVTYVLISPLVKIIFELPMFLIEFGPWYKRFVVAAVAGFATGNGSIGIVPLIAPKAKKASALVFLIILCISIGAVMFTGYTNSEYSPITENIACLFGALACYSNIDKDGNTIVD</sequence>
<protein>
    <submittedName>
        <fullName evidence="2">Uncharacterized protein</fullName>
    </submittedName>
</protein>
<dbReference type="Proteomes" id="UP001336835">
    <property type="component" value="Unassembled WGS sequence"/>
</dbReference>
<comment type="caution">
    <text evidence="2">The sequence shown here is derived from an EMBL/GenBank/DDBJ whole genome shotgun (WGS) entry which is preliminary data.</text>
</comment>
<proteinExistence type="predicted"/>
<keyword evidence="1" id="KW-1133">Transmembrane helix</keyword>
<dbReference type="EMBL" id="JAZDQT010000001">
    <property type="protein sequence ID" value="MEE1944250.1"/>
    <property type="molecule type" value="Genomic_DNA"/>
</dbReference>